<gene>
    <name evidence="2" type="ordered locus">AZC_1090</name>
</gene>
<dbReference type="PANTHER" id="PTHR34980:SF2">
    <property type="entry name" value="INNER MEMBRANE PROTEIN YHAH-RELATED"/>
    <property type="match status" value="1"/>
</dbReference>
<evidence type="ECO:0000313" key="2">
    <source>
        <dbReference type="EMBL" id="BAF87088.1"/>
    </source>
</evidence>
<dbReference type="RefSeq" id="WP_012169621.1">
    <property type="nucleotide sequence ID" value="NC_009937.1"/>
</dbReference>
<dbReference type="eggNOG" id="COG3152">
    <property type="taxonomic scope" value="Bacteria"/>
</dbReference>
<evidence type="ECO:0000313" key="3">
    <source>
        <dbReference type="Proteomes" id="UP000000270"/>
    </source>
</evidence>
<reference evidence="2 3" key="1">
    <citation type="journal article" date="2007" name="Appl. Environ. Microbiol.">
        <title>Rhizobial factors required for stem nodule maturation and maintenance in Sesbania rostrata-Azorhizobium caulinodans ORS571 symbiosis.</title>
        <authorList>
            <person name="Suzuki S."/>
            <person name="Aono T."/>
            <person name="Lee KB."/>
            <person name="Suzuki T."/>
            <person name="Liu CT."/>
            <person name="Miwa H."/>
            <person name="Wakao S."/>
            <person name="Iki T."/>
            <person name="Oyaizu H."/>
        </authorList>
    </citation>
    <scope>NUCLEOTIDE SEQUENCE [LARGE SCALE GENOMIC DNA]</scope>
    <source>
        <strain evidence="3">ATCC 43989 / DSM 5975 / JCM 20966 / LMG 6465 / NBRC 14845 / NCIMB 13405 / ORS 571</strain>
    </source>
</reference>
<keyword evidence="1" id="KW-1133">Transmembrane helix</keyword>
<dbReference type="EMBL" id="AP009384">
    <property type="protein sequence ID" value="BAF87088.1"/>
    <property type="molecule type" value="Genomic_DNA"/>
</dbReference>
<evidence type="ECO:0000256" key="1">
    <source>
        <dbReference type="SAM" id="Phobius"/>
    </source>
</evidence>
<dbReference type="AlphaFoldDB" id="A8HR08"/>
<reference evidence="2 3" key="3">
    <citation type="journal article" date="2008" name="BMC Genomics">
        <title>The genome of the versatile nitrogen fixer Azorhizobium caulinodans ORS571.</title>
        <authorList>
            <person name="Lee KB."/>
            <person name="Backer P.D."/>
            <person name="Aono T."/>
            <person name="Liu CT."/>
            <person name="Suzuki S."/>
            <person name="Suzuki T."/>
            <person name="Kaneko T."/>
            <person name="Yamada M."/>
            <person name="Tabata S."/>
            <person name="Kupfer D.M."/>
            <person name="Najar F.Z."/>
            <person name="Wiley G.B."/>
            <person name="Roe B."/>
            <person name="Binnewies T.T."/>
            <person name="Ussery D.W."/>
            <person name="D'Haeze W."/>
            <person name="Herder J.D."/>
            <person name="Gevers D."/>
            <person name="Vereecke D."/>
            <person name="Holsters M."/>
            <person name="Oyaizu H."/>
        </authorList>
    </citation>
    <scope>NUCLEOTIDE SEQUENCE [LARGE SCALE GENOMIC DNA]</scope>
    <source>
        <strain evidence="3">ATCC 43989 / DSM 5975 / JCM 20966 / LMG 6465 / NBRC 14845 / NCIMB 13405 / ORS 571</strain>
    </source>
</reference>
<dbReference type="STRING" id="438753.AZC_1090"/>
<feature type="transmembrane region" description="Helical" evidence="1">
    <location>
        <begin position="61"/>
        <end position="80"/>
    </location>
</feature>
<dbReference type="HOGENOM" id="CLU_093674_4_1_5"/>
<reference evidence="3" key="2">
    <citation type="submission" date="2007-04" db="EMBL/GenBank/DDBJ databases">
        <title>Complete genome sequence of the nitrogen-fixing bacterium Azorhizobium caulinodans ORS571.</title>
        <authorList>
            <person name="Lee K.B."/>
            <person name="Backer P.D."/>
            <person name="Aono T."/>
            <person name="Liu C.T."/>
            <person name="Suzuki S."/>
            <person name="Suzuki T."/>
            <person name="Kaneko T."/>
            <person name="Yamada M."/>
            <person name="Tabata S."/>
            <person name="Kupfer D.M."/>
            <person name="Najar F.Z."/>
            <person name="Wiley G.B."/>
            <person name="Roe B."/>
            <person name="Binnewies T."/>
            <person name="Ussery D."/>
            <person name="Vereecke D."/>
            <person name="Gevers D."/>
            <person name="Holsters M."/>
            <person name="Oyaizu H."/>
        </authorList>
    </citation>
    <scope>NUCLEOTIDE SEQUENCE [LARGE SCALE GENOMIC DNA]</scope>
    <source>
        <strain evidence="3">ATCC 43989 / DSM 5975 / JCM 20966 / LMG 6465 / NBRC 14845 / NCIMB 13405 / ORS 571</strain>
    </source>
</reference>
<name>A8HR08_AZOC5</name>
<dbReference type="PANTHER" id="PTHR34980">
    <property type="entry name" value="INNER MEMBRANE PROTEIN-RELATED-RELATED"/>
    <property type="match status" value="1"/>
</dbReference>
<protein>
    <recommendedName>
        <fullName evidence="4">DUF805 domain-containing protein</fullName>
    </recommendedName>
</protein>
<dbReference type="Proteomes" id="UP000000270">
    <property type="component" value="Chromosome"/>
</dbReference>
<dbReference type="KEGG" id="azc:AZC_1090"/>
<reference evidence="2 3" key="6">
    <citation type="journal article" date="2011" name="Appl. Environ. Microbiol.">
        <title>Involvement of the azorhizobial chromosome partition gene (parA) in the onset of bacteroid differentiation during Sesbania rostrata stem nodule development.</title>
        <authorList>
            <person name="Liu CT."/>
            <person name="Lee KB."/>
            <person name="Wang YS."/>
            <person name="Peng MH."/>
            <person name="Lee KT."/>
            <person name="Suzuki S."/>
            <person name="Suzuki T."/>
            <person name="Oyaizu H."/>
        </authorList>
    </citation>
    <scope>NUCLEOTIDE SEQUENCE [LARGE SCALE GENOMIC DNA]</scope>
    <source>
        <strain evidence="3">ATCC 43989 / DSM 5975 / JCM 20966 / LMG 6465 / NBRC 14845 / NCIMB 13405 / ORS 571</strain>
    </source>
</reference>
<dbReference type="InterPro" id="IPR008523">
    <property type="entry name" value="DUF805"/>
</dbReference>
<dbReference type="GO" id="GO:0005886">
    <property type="term" value="C:plasma membrane"/>
    <property type="evidence" value="ECO:0007669"/>
    <property type="project" value="TreeGrafter"/>
</dbReference>
<reference evidence="2 3" key="5">
    <citation type="journal article" date="2010" name="Appl. Environ. Microbiol.">
        <title>phrR-like gene praR of Azorhizobium caulinodans ORS571 is essential for symbiosis with Sesbania rostrata and is involved in expression of reb genes.</title>
        <authorList>
            <person name="Akiba N."/>
            <person name="Aono T."/>
            <person name="Toyazaki H."/>
            <person name="Sato S."/>
            <person name="Oyaizu H."/>
        </authorList>
    </citation>
    <scope>NUCLEOTIDE SEQUENCE [LARGE SCALE GENOMIC DNA]</scope>
    <source>
        <strain evidence="3">ATCC 43989 / DSM 5975 / JCM 20966 / LMG 6465 / NBRC 14845 / NCIMB 13405 / ORS 571</strain>
    </source>
</reference>
<keyword evidence="1" id="KW-0472">Membrane</keyword>
<keyword evidence="3" id="KW-1185">Reference proteome</keyword>
<keyword evidence="1" id="KW-0812">Transmembrane</keyword>
<reference evidence="2 3" key="4">
    <citation type="journal article" date="2009" name="Appl. Environ. Microbiol.">
        <title>Comparative genome-wide transcriptional profiling of Azorhizobium caulinodans ORS571 grown under free-living and symbiotic conditions.</title>
        <authorList>
            <person name="Tsukada S."/>
            <person name="Aono T."/>
            <person name="Akiba N."/>
            <person name="Lee KB."/>
            <person name="Liu CT."/>
            <person name="Toyazaki H."/>
            <person name="Oyaizu H."/>
        </authorList>
    </citation>
    <scope>NUCLEOTIDE SEQUENCE [LARGE SCALE GENOMIC DNA]</scope>
    <source>
        <strain evidence="3">ATCC 43989 / DSM 5975 / JCM 20966 / LMG 6465 / NBRC 14845 / NCIMB 13405 / ORS 571</strain>
    </source>
</reference>
<accession>A8HR08</accession>
<sequence length="136" mass="14457">MGGPNVVGAWMDGYLAAMGKYGTFSGRAARQEYWVFHLVLVVLSLAASVADLLVFGTGLDHQGPVGLVVLLVHLVPSFAVSVRRLHDIGRTGWWLLLEITVIGILVIFIFALQRGTPGPNRYGADPYGAGPQGVAA</sequence>
<feature type="transmembrane region" description="Helical" evidence="1">
    <location>
        <begin position="33"/>
        <end position="55"/>
    </location>
</feature>
<feature type="transmembrane region" description="Helical" evidence="1">
    <location>
        <begin position="92"/>
        <end position="112"/>
    </location>
</feature>
<organism evidence="2 3">
    <name type="scientific">Azorhizobium caulinodans (strain ATCC 43989 / DSM 5975 / JCM 20966 / LMG 6465 / NBRC 14845 / NCIMB 13405 / ORS 571)</name>
    <dbReference type="NCBI Taxonomy" id="438753"/>
    <lineage>
        <taxon>Bacteria</taxon>
        <taxon>Pseudomonadati</taxon>
        <taxon>Pseudomonadota</taxon>
        <taxon>Alphaproteobacteria</taxon>
        <taxon>Hyphomicrobiales</taxon>
        <taxon>Xanthobacteraceae</taxon>
        <taxon>Azorhizobium</taxon>
    </lineage>
</organism>
<dbReference type="Pfam" id="PF05656">
    <property type="entry name" value="DUF805"/>
    <property type="match status" value="1"/>
</dbReference>
<evidence type="ECO:0008006" key="4">
    <source>
        <dbReference type="Google" id="ProtNLM"/>
    </source>
</evidence>
<proteinExistence type="predicted"/>